<keyword evidence="1" id="KW-0472">Membrane</keyword>
<dbReference type="EMBL" id="JAMKBJ010000017">
    <property type="protein sequence ID" value="MCZ8538429.1"/>
    <property type="molecule type" value="Genomic_DNA"/>
</dbReference>
<feature type="transmembrane region" description="Helical" evidence="1">
    <location>
        <begin position="169"/>
        <end position="188"/>
    </location>
</feature>
<protein>
    <recommendedName>
        <fullName evidence="4">ZIP Zinc transporter</fullName>
    </recommendedName>
</protein>
<evidence type="ECO:0000313" key="3">
    <source>
        <dbReference type="Proteomes" id="UP001152173"/>
    </source>
</evidence>
<feature type="transmembrane region" description="Helical" evidence="1">
    <location>
        <begin position="223"/>
        <end position="239"/>
    </location>
</feature>
<dbReference type="AlphaFoldDB" id="A0A9X3LL19"/>
<accession>A0A9X3LL19</accession>
<evidence type="ECO:0000256" key="1">
    <source>
        <dbReference type="SAM" id="Phobius"/>
    </source>
</evidence>
<sequence>MTFLLTVGLIFVHIFSKRLYILSEVHRHRFLSLSSGIAASYVFVFLLPELNNYQKMLESSLDNKILILLEDHIYMVALLGLVVFYGLEILVRKIKDVDDCSEDAEAAMTIFNIHIGSFFIYNAIIGYLMIRGEYEGFLGHIIYFIAMSVHFITNDWSLRASHKDVYDRYGRWLLSFAVLIGWAVGAFLDIREVVVSLLAAFIAGGIILNVMKEELPENRKSNLPAFLFGVVSYTALILFL</sequence>
<comment type="caution">
    <text evidence="2">The sequence shown here is derived from an EMBL/GenBank/DDBJ whole genome shotgun (WGS) entry which is preliminary data.</text>
</comment>
<name>A0A9X3LL19_9BACL</name>
<gene>
    <name evidence="2" type="ORF">M9R32_14625</name>
</gene>
<keyword evidence="3" id="KW-1185">Reference proteome</keyword>
<feature type="transmembrane region" description="Helical" evidence="1">
    <location>
        <begin position="111"/>
        <end position="130"/>
    </location>
</feature>
<feature type="transmembrane region" description="Helical" evidence="1">
    <location>
        <begin position="72"/>
        <end position="91"/>
    </location>
</feature>
<dbReference type="Proteomes" id="UP001152173">
    <property type="component" value="Unassembled WGS sequence"/>
</dbReference>
<evidence type="ECO:0000313" key="2">
    <source>
        <dbReference type="EMBL" id="MCZ8538429.1"/>
    </source>
</evidence>
<feature type="transmembrane region" description="Helical" evidence="1">
    <location>
        <begin position="194"/>
        <end position="211"/>
    </location>
</feature>
<proteinExistence type="predicted"/>
<dbReference type="RefSeq" id="WP_269927543.1">
    <property type="nucleotide sequence ID" value="NZ_JAMKBJ010000017.1"/>
</dbReference>
<feature type="transmembrane region" description="Helical" evidence="1">
    <location>
        <begin position="136"/>
        <end position="157"/>
    </location>
</feature>
<keyword evidence="1" id="KW-1133">Transmembrane helix</keyword>
<reference evidence="2" key="1">
    <citation type="submission" date="2022-05" db="EMBL/GenBank/DDBJ databases">
        <authorList>
            <person name="Colautti A."/>
            <person name="Iacumin L."/>
        </authorList>
    </citation>
    <scope>NUCLEOTIDE SEQUENCE</scope>
    <source>
        <strain evidence="2">SK 55</strain>
    </source>
</reference>
<feature type="transmembrane region" description="Helical" evidence="1">
    <location>
        <begin position="30"/>
        <end position="47"/>
    </location>
</feature>
<keyword evidence="1" id="KW-0812">Transmembrane</keyword>
<organism evidence="2 3">
    <name type="scientific">Paenisporosarcina quisquiliarum</name>
    <dbReference type="NCBI Taxonomy" id="365346"/>
    <lineage>
        <taxon>Bacteria</taxon>
        <taxon>Bacillati</taxon>
        <taxon>Bacillota</taxon>
        <taxon>Bacilli</taxon>
        <taxon>Bacillales</taxon>
        <taxon>Caryophanaceae</taxon>
        <taxon>Paenisporosarcina</taxon>
    </lineage>
</organism>
<evidence type="ECO:0008006" key="4">
    <source>
        <dbReference type="Google" id="ProtNLM"/>
    </source>
</evidence>
<feature type="transmembrane region" description="Helical" evidence="1">
    <location>
        <begin position="6"/>
        <end position="23"/>
    </location>
</feature>